<dbReference type="Proteomes" id="UP000807504">
    <property type="component" value="Unassembled WGS sequence"/>
</dbReference>
<evidence type="ECO:0000256" key="1">
    <source>
        <dbReference type="SAM" id="MobiDB-lite"/>
    </source>
</evidence>
<keyword evidence="3" id="KW-1185">Reference proteome</keyword>
<reference evidence="2" key="2">
    <citation type="submission" date="2020-06" db="EMBL/GenBank/DDBJ databases">
        <authorList>
            <person name="Sheffer M."/>
        </authorList>
    </citation>
    <scope>NUCLEOTIDE SEQUENCE</scope>
</reference>
<dbReference type="AlphaFoldDB" id="A0A8T0FSH7"/>
<organism evidence="2 3">
    <name type="scientific">Argiope bruennichi</name>
    <name type="common">Wasp spider</name>
    <name type="synonym">Aranea bruennichi</name>
    <dbReference type="NCBI Taxonomy" id="94029"/>
    <lineage>
        <taxon>Eukaryota</taxon>
        <taxon>Metazoa</taxon>
        <taxon>Ecdysozoa</taxon>
        <taxon>Arthropoda</taxon>
        <taxon>Chelicerata</taxon>
        <taxon>Arachnida</taxon>
        <taxon>Araneae</taxon>
        <taxon>Araneomorphae</taxon>
        <taxon>Entelegynae</taxon>
        <taxon>Araneoidea</taxon>
        <taxon>Araneidae</taxon>
        <taxon>Argiope</taxon>
    </lineage>
</organism>
<evidence type="ECO:0000313" key="2">
    <source>
        <dbReference type="EMBL" id="KAF8792639.1"/>
    </source>
</evidence>
<protein>
    <submittedName>
        <fullName evidence="2">Uncharacterized protein</fullName>
    </submittedName>
</protein>
<feature type="region of interest" description="Disordered" evidence="1">
    <location>
        <begin position="60"/>
        <end position="81"/>
    </location>
</feature>
<proteinExistence type="predicted"/>
<reference evidence="2" key="1">
    <citation type="journal article" date="2020" name="bioRxiv">
        <title>Chromosome-level reference genome of the European wasp spider Argiope bruennichi: a resource for studies on range expansion and evolutionary adaptation.</title>
        <authorList>
            <person name="Sheffer M.M."/>
            <person name="Hoppe A."/>
            <person name="Krehenwinkel H."/>
            <person name="Uhl G."/>
            <person name="Kuss A.W."/>
            <person name="Jensen L."/>
            <person name="Jensen C."/>
            <person name="Gillespie R.G."/>
            <person name="Hoff K.J."/>
            <person name="Prost S."/>
        </authorList>
    </citation>
    <scope>NUCLEOTIDE SEQUENCE</scope>
</reference>
<evidence type="ECO:0000313" key="3">
    <source>
        <dbReference type="Proteomes" id="UP000807504"/>
    </source>
</evidence>
<comment type="caution">
    <text evidence="2">The sequence shown here is derived from an EMBL/GenBank/DDBJ whole genome shotgun (WGS) entry which is preliminary data.</text>
</comment>
<accession>A0A8T0FSH7</accession>
<sequence>MAFFGIGKKCDLFALALELEENADEDMTRVKFKDLVMENVHYGKTYVKEVYKMIINSRLEEEEKQRDEKDSETARIRSPEI</sequence>
<gene>
    <name evidence="2" type="ORF">HNY73_004211</name>
</gene>
<name>A0A8T0FSH7_ARGBR</name>
<dbReference type="EMBL" id="JABXBU010000003">
    <property type="protein sequence ID" value="KAF8792639.1"/>
    <property type="molecule type" value="Genomic_DNA"/>
</dbReference>